<keyword evidence="1" id="KW-0175">Coiled coil</keyword>
<protein>
    <submittedName>
        <fullName evidence="3">Uncharacterized protein</fullName>
    </submittedName>
</protein>
<evidence type="ECO:0000256" key="2">
    <source>
        <dbReference type="SAM" id="MobiDB-lite"/>
    </source>
</evidence>
<feature type="region of interest" description="Disordered" evidence="2">
    <location>
        <begin position="748"/>
        <end position="770"/>
    </location>
</feature>
<feature type="region of interest" description="Disordered" evidence="2">
    <location>
        <begin position="696"/>
        <end position="723"/>
    </location>
</feature>
<feature type="region of interest" description="Disordered" evidence="2">
    <location>
        <begin position="101"/>
        <end position="128"/>
    </location>
</feature>
<name>A0A2A9MGY2_BESBE</name>
<dbReference type="OrthoDB" id="330676at2759"/>
<organism evidence="3 4">
    <name type="scientific">Besnoitia besnoiti</name>
    <name type="common">Apicomplexan protozoan</name>
    <dbReference type="NCBI Taxonomy" id="94643"/>
    <lineage>
        <taxon>Eukaryota</taxon>
        <taxon>Sar</taxon>
        <taxon>Alveolata</taxon>
        <taxon>Apicomplexa</taxon>
        <taxon>Conoidasida</taxon>
        <taxon>Coccidia</taxon>
        <taxon>Eucoccidiorida</taxon>
        <taxon>Eimeriorina</taxon>
        <taxon>Sarcocystidae</taxon>
        <taxon>Besnoitia</taxon>
    </lineage>
</organism>
<feature type="coiled-coil region" evidence="1">
    <location>
        <begin position="371"/>
        <end position="398"/>
    </location>
</feature>
<dbReference type="Proteomes" id="UP000224006">
    <property type="component" value="Chromosome III"/>
</dbReference>
<dbReference type="GeneID" id="40309536"/>
<feature type="region of interest" description="Disordered" evidence="2">
    <location>
        <begin position="627"/>
        <end position="652"/>
    </location>
</feature>
<dbReference type="VEuPathDB" id="ToxoDB:BESB_046060"/>
<dbReference type="AlphaFoldDB" id="A0A2A9MGY2"/>
<gene>
    <name evidence="3" type="ORF">BESB_046060</name>
</gene>
<dbReference type="KEGG" id="bbes:BESB_046060"/>
<feature type="compositionally biased region" description="Basic and acidic residues" evidence="2">
    <location>
        <begin position="112"/>
        <end position="121"/>
    </location>
</feature>
<keyword evidence="4" id="KW-1185">Reference proteome</keyword>
<accession>A0A2A9MGY2</accession>
<feature type="region of interest" description="Disordered" evidence="2">
    <location>
        <begin position="495"/>
        <end position="530"/>
    </location>
</feature>
<proteinExistence type="predicted"/>
<comment type="caution">
    <text evidence="3">The sequence shown here is derived from an EMBL/GenBank/DDBJ whole genome shotgun (WGS) entry which is preliminary data.</text>
</comment>
<feature type="region of interest" description="Disordered" evidence="2">
    <location>
        <begin position="544"/>
        <end position="567"/>
    </location>
</feature>
<feature type="compositionally biased region" description="Polar residues" evidence="2">
    <location>
        <begin position="640"/>
        <end position="652"/>
    </location>
</feature>
<evidence type="ECO:0000313" key="3">
    <source>
        <dbReference type="EMBL" id="PFH36414.1"/>
    </source>
</evidence>
<dbReference type="RefSeq" id="XP_029220423.1">
    <property type="nucleotide sequence ID" value="XM_029363057.1"/>
</dbReference>
<dbReference type="EMBL" id="NWUJ01000003">
    <property type="protein sequence ID" value="PFH36414.1"/>
    <property type="molecule type" value="Genomic_DNA"/>
</dbReference>
<evidence type="ECO:0000256" key="1">
    <source>
        <dbReference type="SAM" id="Coils"/>
    </source>
</evidence>
<reference evidence="3 4" key="1">
    <citation type="submission" date="2017-09" db="EMBL/GenBank/DDBJ databases">
        <title>Genome sequencing of Besnoitia besnoiti strain Bb-Ger1.</title>
        <authorList>
            <person name="Schares G."/>
            <person name="Venepally P."/>
            <person name="Lorenzi H.A."/>
        </authorList>
    </citation>
    <scope>NUCLEOTIDE SEQUENCE [LARGE SCALE GENOMIC DNA]</scope>
    <source>
        <strain evidence="3 4">Bb-Ger1</strain>
    </source>
</reference>
<evidence type="ECO:0000313" key="4">
    <source>
        <dbReference type="Proteomes" id="UP000224006"/>
    </source>
</evidence>
<feature type="compositionally biased region" description="Polar residues" evidence="2">
    <location>
        <begin position="551"/>
        <end position="565"/>
    </location>
</feature>
<sequence length="788" mass="87658">MRRTDRAAATLEKLREVNHIHQINDMQVQQLQAARQLNLINEPTEASRFQRRQPLIAMRVSCRLQTSMSARELGVQQRTFAPAFLTQVDEGDTDERLSLRPLQTPNTIRKSVSSDHTEPLRSRAVSSSLVSSKDENEYGNEVVKTRFDKSIEEMRAKLEMLKAGESFAFLVSVKERESENVQRLLTKTKAEFLSRMDICNRQREVLESRRDRFKQLILTCSRLLQRNIEKAHQSMKLSTANIWTIRQADEKISLLTMKIAQMEAKCRHVEQAAMKLAPIKVALKAVGGACLIATVIPHCSSNSGAKATSAAERRRVRRALEYAENLNAFLLFIRFVIDRPTPPERLERNRLQCNERQLQGSNVILNMASRSGELQNHVDRLRQNRQELEQAVATATEEISSDTAAIGAICASVQVLHTRLHQSRFAPRTYTLEEPSASFPGSKKNAAPLSRFLDVLQAIEQLKQIADLAYKYKAMIWEADTEREKLRRRAQRAVQDVHSASASPLGRTPHRRGRLAGIRPECRGSPSGSIRAAATLPRASSCRIITKADSHSTPPGESGRSSPKSSLLAHRRLSVGLRNLSAVTEDGAVEFVFIPPSAGQNRAPPHTPDKVRSTALCSTSVSRLQATSGSQLHFRRRSKQTLASTNKTESSQSAALSNARTAGQKSSWVLSSNVTASPTGRSASQRTRQSFAILTAKARRKNTTATEQAPSPKRGSSRRTTAWTKAALQQQRRRESMLQMLPQCRALGRSAAGKRSTSSPAANAQKPKLLHPSCGRLTDGLQKLVLPR</sequence>
<feature type="compositionally biased region" description="Polar residues" evidence="2">
    <location>
        <begin position="101"/>
        <end position="111"/>
    </location>
</feature>